<organism evidence="14 15">
    <name type="scientific">Artemisia annua</name>
    <name type="common">Sweet wormwood</name>
    <dbReference type="NCBI Taxonomy" id="35608"/>
    <lineage>
        <taxon>Eukaryota</taxon>
        <taxon>Viridiplantae</taxon>
        <taxon>Streptophyta</taxon>
        <taxon>Embryophyta</taxon>
        <taxon>Tracheophyta</taxon>
        <taxon>Spermatophyta</taxon>
        <taxon>Magnoliopsida</taxon>
        <taxon>eudicotyledons</taxon>
        <taxon>Gunneridae</taxon>
        <taxon>Pentapetalae</taxon>
        <taxon>asterids</taxon>
        <taxon>campanulids</taxon>
        <taxon>Asterales</taxon>
        <taxon>Asteraceae</taxon>
        <taxon>Asteroideae</taxon>
        <taxon>Anthemideae</taxon>
        <taxon>Artemisiinae</taxon>
        <taxon>Artemisia</taxon>
    </lineage>
</organism>
<feature type="domain" description="Leucine-rich repeat-containing N-terminal plant-type" evidence="12">
    <location>
        <begin position="5"/>
        <end position="44"/>
    </location>
</feature>
<dbReference type="GO" id="GO:0051707">
    <property type="term" value="P:response to other organism"/>
    <property type="evidence" value="ECO:0007669"/>
    <property type="project" value="UniProtKB-ARBA"/>
</dbReference>
<keyword evidence="15" id="KW-1185">Reference proteome</keyword>
<evidence type="ECO:0000256" key="1">
    <source>
        <dbReference type="ARBA" id="ARBA00004251"/>
    </source>
</evidence>
<evidence type="ECO:0000256" key="3">
    <source>
        <dbReference type="ARBA" id="ARBA00022475"/>
    </source>
</evidence>
<evidence type="ECO:0000256" key="7">
    <source>
        <dbReference type="ARBA" id="ARBA00022737"/>
    </source>
</evidence>
<evidence type="ECO:0000256" key="5">
    <source>
        <dbReference type="ARBA" id="ARBA00022692"/>
    </source>
</evidence>
<dbReference type="OrthoDB" id="1600340at2759"/>
<keyword evidence="4" id="KW-0433">Leucine-rich repeat</keyword>
<evidence type="ECO:0000256" key="9">
    <source>
        <dbReference type="ARBA" id="ARBA00023136"/>
    </source>
</evidence>
<keyword evidence="5 11" id="KW-0812">Transmembrane</keyword>
<accession>A0A2U1NTC8</accession>
<evidence type="ECO:0000256" key="6">
    <source>
        <dbReference type="ARBA" id="ARBA00022729"/>
    </source>
</evidence>
<protein>
    <submittedName>
        <fullName evidence="14">Receptor like protein 50</fullName>
    </submittedName>
</protein>
<evidence type="ECO:0000256" key="11">
    <source>
        <dbReference type="SAM" id="Phobius"/>
    </source>
</evidence>
<dbReference type="Pfam" id="PF23598">
    <property type="entry name" value="LRR_14"/>
    <property type="match status" value="1"/>
</dbReference>
<dbReference type="InterPro" id="IPR001611">
    <property type="entry name" value="Leu-rich_rpt"/>
</dbReference>
<evidence type="ECO:0000259" key="12">
    <source>
        <dbReference type="Pfam" id="PF08263"/>
    </source>
</evidence>
<dbReference type="InterPro" id="IPR013210">
    <property type="entry name" value="LRR_N_plant-typ"/>
</dbReference>
<keyword evidence="9 11" id="KW-0472">Membrane</keyword>
<dbReference type="Gene3D" id="3.30.1490.310">
    <property type="match status" value="1"/>
</dbReference>
<comment type="caution">
    <text evidence="14">The sequence shown here is derived from an EMBL/GenBank/DDBJ whole genome shotgun (WGS) entry which is preliminary data.</text>
</comment>
<keyword evidence="3" id="KW-1003">Cell membrane</keyword>
<dbReference type="InterPro" id="IPR003591">
    <property type="entry name" value="Leu-rich_rpt_typical-subtyp"/>
</dbReference>
<dbReference type="GO" id="GO:0005886">
    <property type="term" value="C:plasma membrane"/>
    <property type="evidence" value="ECO:0007669"/>
    <property type="project" value="UniProtKB-SubCell"/>
</dbReference>
<dbReference type="Proteomes" id="UP000245207">
    <property type="component" value="Unassembled WGS sequence"/>
</dbReference>
<dbReference type="AlphaFoldDB" id="A0A2U1NTC8"/>
<evidence type="ECO:0000256" key="4">
    <source>
        <dbReference type="ARBA" id="ARBA00022614"/>
    </source>
</evidence>
<keyword evidence="10" id="KW-0325">Glycoprotein</keyword>
<dbReference type="SUPFAM" id="SSF52058">
    <property type="entry name" value="L domain-like"/>
    <property type="match status" value="2"/>
</dbReference>
<feature type="transmembrane region" description="Helical" evidence="11">
    <location>
        <begin position="797"/>
        <end position="820"/>
    </location>
</feature>
<evidence type="ECO:0000259" key="13">
    <source>
        <dbReference type="Pfam" id="PF23598"/>
    </source>
</evidence>
<dbReference type="Pfam" id="PF00560">
    <property type="entry name" value="LRR_1"/>
    <property type="match status" value="5"/>
</dbReference>
<evidence type="ECO:0000256" key="2">
    <source>
        <dbReference type="ARBA" id="ARBA00009592"/>
    </source>
</evidence>
<comment type="subcellular location">
    <subcellularLocation>
        <location evidence="1">Cell membrane</location>
        <topology evidence="1">Single-pass type I membrane protein</topology>
    </subcellularLocation>
</comment>
<dbReference type="SUPFAM" id="SSF52047">
    <property type="entry name" value="RNI-like"/>
    <property type="match status" value="1"/>
</dbReference>
<evidence type="ECO:0000256" key="10">
    <source>
        <dbReference type="ARBA" id="ARBA00023180"/>
    </source>
</evidence>
<reference evidence="14 15" key="1">
    <citation type="journal article" date="2018" name="Mol. Plant">
        <title>The genome of Artemisia annua provides insight into the evolution of Asteraceae family and artemisinin biosynthesis.</title>
        <authorList>
            <person name="Shen Q."/>
            <person name="Zhang L."/>
            <person name="Liao Z."/>
            <person name="Wang S."/>
            <person name="Yan T."/>
            <person name="Shi P."/>
            <person name="Liu M."/>
            <person name="Fu X."/>
            <person name="Pan Q."/>
            <person name="Wang Y."/>
            <person name="Lv Z."/>
            <person name="Lu X."/>
            <person name="Zhang F."/>
            <person name="Jiang W."/>
            <person name="Ma Y."/>
            <person name="Chen M."/>
            <person name="Hao X."/>
            <person name="Li L."/>
            <person name="Tang Y."/>
            <person name="Lv G."/>
            <person name="Zhou Y."/>
            <person name="Sun X."/>
            <person name="Brodelius P.E."/>
            <person name="Rose J.K.C."/>
            <person name="Tang K."/>
        </authorList>
    </citation>
    <scope>NUCLEOTIDE SEQUENCE [LARGE SCALE GENOMIC DNA]</scope>
    <source>
        <strain evidence="15">cv. Huhao1</strain>
        <tissue evidence="14">Leaf</tissue>
    </source>
</reference>
<dbReference type="Gene3D" id="3.80.10.10">
    <property type="entry name" value="Ribonuclease Inhibitor"/>
    <property type="match status" value="6"/>
</dbReference>
<keyword evidence="8 11" id="KW-1133">Transmembrane helix</keyword>
<dbReference type="InterPro" id="IPR032675">
    <property type="entry name" value="LRR_dom_sf"/>
</dbReference>
<evidence type="ECO:0000313" key="14">
    <source>
        <dbReference type="EMBL" id="PWA76779.1"/>
    </source>
</evidence>
<dbReference type="PRINTS" id="PR00019">
    <property type="entry name" value="LEURICHRPT"/>
</dbReference>
<comment type="similarity">
    <text evidence="2">Belongs to the RLP family.</text>
</comment>
<keyword evidence="7" id="KW-0677">Repeat</keyword>
<dbReference type="GO" id="GO:0006952">
    <property type="term" value="P:defense response"/>
    <property type="evidence" value="ECO:0007669"/>
    <property type="project" value="UniProtKB-ARBA"/>
</dbReference>
<dbReference type="Pfam" id="PF08263">
    <property type="entry name" value="LRRNT_2"/>
    <property type="match status" value="1"/>
</dbReference>
<dbReference type="PROSITE" id="PS51450">
    <property type="entry name" value="LRR"/>
    <property type="match status" value="1"/>
</dbReference>
<dbReference type="EMBL" id="PKPP01002223">
    <property type="protein sequence ID" value="PWA76779.1"/>
    <property type="molecule type" value="Genomic_DNA"/>
</dbReference>
<sequence>MLCRDDERQALLQFKHGLIDEANRLASWVGKESDCCRWAGIGCDNSTGHVHRIHLPGSSYFYANSVKEYKEALKKQLRGDLSPSILNLLQLRHLDLSCNDFGGIQVPSFMGSFQNLRYLNLSHSGFGGTIPPQLGNLTELRILCLGSFYTDTDEPESTSVMNLQWLSRLRMLHHLDMSSVDLSKAIDWFQVINTLPSLVELHLSNSQLQHIHPHVSSLNLTSLSLLDLSRNNFSNSFVPPWIFSQTGLVSLDLTFCGFPGPVSTSYNSFHNLTSLKFLHVSGNAFMSSSLVLEGLSRVGSNLISLDIGACGVSSSVLNSLHNLTSLFSLDLSDNPLTTTIPKSLGNLCNLRHLDLADTYFSNTSLTSILESFFECKSPSLESLSLESSQLSCHLPHQLGQLRNLVLLQLGNNHIAGVIPESIARLSLLRYLNLDENFISGPIPNSIGELSSLELLDLSHNRLNGSLPDSLGQLSKLNSLDISYNLLRGIITEVHFVNLTGLKYLKGLGNSLTLRPRLANWIPSFQLQFLYLSSWELGPEFPLWLQLQKDLELLEIANTSISSTVPEAFWRSFSDLQYLDMSQNQIQGKLFHIPASLQILDLSRNKLSGNIPRCFNNFSVLSKKETPAVDQFGFLQFDNTDIMGSDTLVTKGQEYTYSTTLGLVMNLDLSSNKFSGSIPSELMALKALQSLNLSINLLTGRIPEKIGDFKLIESFDVSLNQLSRELPVSLSSLTFLCSFNVSFNNLTGRIPSSTQLQGFNQSSFIGNKLCGVPLTERCGEVASSTDQEERDGSHRVDWGLIISTLCGFAVGFWIAVAPLMVGRIRQIAPFRFVSNLTYMLYDLIH</sequence>
<feature type="domain" description="Disease resistance R13L4/SHOC-2-like LRR" evidence="13">
    <location>
        <begin position="381"/>
        <end position="586"/>
    </location>
</feature>
<proteinExistence type="inferred from homology"/>
<gene>
    <name evidence="14" type="ORF">CTI12_AA230460</name>
</gene>
<evidence type="ECO:0000256" key="8">
    <source>
        <dbReference type="ARBA" id="ARBA00022989"/>
    </source>
</evidence>
<evidence type="ECO:0000313" key="15">
    <source>
        <dbReference type="Proteomes" id="UP000245207"/>
    </source>
</evidence>
<dbReference type="SMART" id="SM00369">
    <property type="entry name" value="LRR_TYP"/>
    <property type="match status" value="10"/>
</dbReference>
<name>A0A2U1NTC8_ARTAN</name>
<dbReference type="InterPro" id="IPR046956">
    <property type="entry name" value="RLP23-like"/>
</dbReference>
<keyword evidence="6" id="KW-0732">Signal</keyword>
<dbReference type="PANTHER" id="PTHR48063:SF99">
    <property type="entry name" value="LEUCINE-RICH REPEAT-CONTAINING, PLANT-TYPE, LEUCINE-RICH REPEAT DOMAIN SUPERFAMILY"/>
    <property type="match status" value="1"/>
</dbReference>
<dbReference type="STRING" id="35608.A0A2U1NTC8"/>
<keyword evidence="14" id="KW-0675">Receptor</keyword>
<dbReference type="PANTHER" id="PTHR48063">
    <property type="entry name" value="LRR RECEPTOR-LIKE KINASE"/>
    <property type="match status" value="1"/>
</dbReference>
<dbReference type="FunFam" id="3.80.10.10:FF:000095">
    <property type="entry name" value="LRR receptor-like serine/threonine-protein kinase GSO1"/>
    <property type="match status" value="2"/>
</dbReference>
<dbReference type="InterPro" id="IPR055414">
    <property type="entry name" value="LRR_R13L4/SHOC2-like"/>
</dbReference>